<organism evidence="1 2">
    <name type="scientific">Grifola frondosa</name>
    <name type="common">Maitake</name>
    <name type="synonym">Polyporus frondosus</name>
    <dbReference type="NCBI Taxonomy" id="5627"/>
    <lineage>
        <taxon>Eukaryota</taxon>
        <taxon>Fungi</taxon>
        <taxon>Dikarya</taxon>
        <taxon>Basidiomycota</taxon>
        <taxon>Agaricomycotina</taxon>
        <taxon>Agaricomycetes</taxon>
        <taxon>Polyporales</taxon>
        <taxon>Grifolaceae</taxon>
        <taxon>Grifola</taxon>
    </lineage>
</organism>
<evidence type="ECO:0000313" key="1">
    <source>
        <dbReference type="EMBL" id="OBZ75077.1"/>
    </source>
</evidence>
<comment type="caution">
    <text evidence="1">The sequence shown here is derived from an EMBL/GenBank/DDBJ whole genome shotgun (WGS) entry which is preliminary data.</text>
</comment>
<accession>A0A1C7MEN8</accession>
<dbReference type="Pfam" id="PF10231">
    <property type="entry name" value="COA8"/>
    <property type="match status" value="1"/>
</dbReference>
<protein>
    <submittedName>
        <fullName evidence="1">Uncharacterized protein</fullName>
    </submittedName>
</protein>
<dbReference type="AlphaFoldDB" id="A0A1C7MEN8"/>
<name>A0A1C7MEN8_GRIFR</name>
<dbReference type="EMBL" id="LUGG01000004">
    <property type="protein sequence ID" value="OBZ75077.1"/>
    <property type="molecule type" value="Genomic_DNA"/>
</dbReference>
<evidence type="ECO:0000313" key="2">
    <source>
        <dbReference type="Proteomes" id="UP000092993"/>
    </source>
</evidence>
<dbReference type="GO" id="GO:0097193">
    <property type="term" value="P:intrinsic apoptotic signaling pathway"/>
    <property type="evidence" value="ECO:0007669"/>
    <property type="project" value="InterPro"/>
</dbReference>
<reference evidence="1 2" key="1">
    <citation type="submission" date="2016-03" db="EMBL/GenBank/DDBJ databases">
        <title>Whole genome sequencing of Grifola frondosa 9006-11.</title>
        <authorList>
            <person name="Min B."/>
            <person name="Park H."/>
            <person name="Kim J.-G."/>
            <person name="Cho H."/>
            <person name="Oh Y.-L."/>
            <person name="Kong W.-S."/>
            <person name="Choi I.-G."/>
        </authorList>
    </citation>
    <scope>NUCLEOTIDE SEQUENCE [LARGE SCALE GENOMIC DNA]</scope>
    <source>
        <strain evidence="1 2">9006-11</strain>
    </source>
</reference>
<dbReference type="OrthoDB" id="6246201at2759"/>
<dbReference type="InterPro" id="IPR018796">
    <property type="entry name" value="COA8"/>
</dbReference>
<gene>
    <name evidence="1" type="ORF">A0H81_04266</name>
</gene>
<sequence length="79" mass="8866">MAAKEAVLATLPESTSAEERDLALSDFYGKWLAQESSRQAAYTAEWRGRNWSTILLGARVQCQKFISRIADSSVRKKTN</sequence>
<keyword evidence="2" id="KW-1185">Reference proteome</keyword>
<proteinExistence type="predicted"/>
<dbReference type="Proteomes" id="UP000092993">
    <property type="component" value="Unassembled WGS sequence"/>
</dbReference>